<dbReference type="SUPFAM" id="SSF52833">
    <property type="entry name" value="Thioredoxin-like"/>
    <property type="match status" value="1"/>
</dbReference>
<dbReference type="InterPro" id="IPR036249">
    <property type="entry name" value="Thioredoxin-like_sf"/>
</dbReference>
<name>A0A382D0J1_9ZZZZ</name>
<feature type="domain" description="Thioredoxin" evidence="1">
    <location>
        <begin position="6"/>
        <end position="152"/>
    </location>
</feature>
<organism evidence="2">
    <name type="scientific">marine metagenome</name>
    <dbReference type="NCBI Taxonomy" id="408172"/>
    <lineage>
        <taxon>unclassified sequences</taxon>
        <taxon>metagenomes</taxon>
        <taxon>ecological metagenomes</taxon>
    </lineage>
</organism>
<dbReference type="InterPro" id="IPR013766">
    <property type="entry name" value="Thioredoxin_domain"/>
</dbReference>
<evidence type="ECO:0000313" key="2">
    <source>
        <dbReference type="EMBL" id="SVB31093.1"/>
    </source>
</evidence>
<dbReference type="Pfam" id="PF00578">
    <property type="entry name" value="AhpC-TSA"/>
    <property type="match status" value="1"/>
</dbReference>
<protein>
    <recommendedName>
        <fullName evidence="1">Thioredoxin domain-containing protein</fullName>
    </recommendedName>
</protein>
<accession>A0A382D0J1</accession>
<proteinExistence type="predicted"/>
<dbReference type="GO" id="GO:0016491">
    <property type="term" value="F:oxidoreductase activity"/>
    <property type="evidence" value="ECO:0007669"/>
    <property type="project" value="InterPro"/>
</dbReference>
<gene>
    <name evidence="2" type="ORF">METZ01_LOCUS183947</name>
</gene>
<dbReference type="Gene3D" id="3.40.30.10">
    <property type="entry name" value="Glutaredoxin"/>
    <property type="match status" value="1"/>
</dbReference>
<dbReference type="PROSITE" id="PS51352">
    <property type="entry name" value="THIOREDOXIN_2"/>
    <property type="match status" value="1"/>
</dbReference>
<dbReference type="EMBL" id="UINC01036710">
    <property type="protein sequence ID" value="SVB31093.1"/>
    <property type="molecule type" value="Genomic_DNA"/>
</dbReference>
<dbReference type="AlphaFoldDB" id="A0A382D0J1"/>
<dbReference type="InterPro" id="IPR000866">
    <property type="entry name" value="AhpC/TSA"/>
</dbReference>
<evidence type="ECO:0000259" key="1">
    <source>
        <dbReference type="PROSITE" id="PS51352"/>
    </source>
</evidence>
<sequence length="157" mass="17884">MIQTIFIFGDEPIQFPQTLTSVSGEEIDIDKLSANKTVVVVTLKSHTCPVCKNQLERIEQNLGAFEMCNMSFLVVCPGTIDEVKLVKEESDFPFPFIADTDLEVGNQMGLALEDSELYPSIFVLTKDRTIRWMQKGRNYLNYGDEELKEALNCHNWI</sequence>
<dbReference type="GO" id="GO:0016209">
    <property type="term" value="F:antioxidant activity"/>
    <property type="evidence" value="ECO:0007669"/>
    <property type="project" value="InterPro"/>
</dbReference>
<reference evidence="2" key="1">
    <citation type="submission" date="2018-05" db="EMBL/GenBank/DDBJ databases">
        <authorList>
            <person name="Lanie J.A."/>
            <person name="Ng W.-L."/>
            <person name="Kazmierczak K.M."/>
            <person name="Andrzejewski T.M."/>
            <person name="Davidsen T.M."/>
            <person name="Wayne K.J."/>
            <person name="Tettelin H."/>
            <person name="Glass J.I."/>
            <person name="Rusch D."/>
            <person name="Podicherti R."/>
            <person name="Tsui H.-C.T."/>
            <person name="Winkler M.E."/>
        </authorList>
    </citation>
    <scope>NUCLEOTIDE SEQUENCE</scope>
</reference>